<organism evidence="2 3">
    <name type="scientific">Pristionchus mayeri</name>
    <dbReference type="NCBI Taxonomy" id="1317129"/>
    <lineage>
        <taxon>Eukaryota</taxon>
        <taxon>Metazoa</taxon>
        <taxon>Ecdysozoa</taxon>
        <taxon>Nematoda</taxon>
        <taxon>Chromadorea</taxon>
        <taxon>Rhabditida</taxon>
        <taxon>Rhabditina</taxon>
        <taxon>Diplogasteromorpha</taxon>
        <taxon>Diplogasteroidea</taxon>
        <taxon>Neodiplogasteridae</taxon>
        <taxon>Pristionchus</taxon>
    </lineage>
</organism>
<evidence type="ECO:0000313" key="3">
    <source>
        <dbReference type="Proteomes" id="UP001328107"/>
    </source>
</evidence>
<dbReference type="EMBL" id="BTRK01000006">
    <property type="protein sequence ID" value="GMR60396.1"/>
    <property type="molecule type" value="Genomic_DNA"/>
</dbReference>
<name>A0AAN5DBG6_9BILA</name>
<evidence type="ECO:0000256" key="1">
    <source>
        <dbReference type="SAM" id="SignalP"/>
    </source>
</evidence>
<comment type="caution">
    <text evidence="2">The sequence shown here is derived from an EMBL/GenBank/DDBJ whole genome shotgun (WGS) entry which is preliminary data.</text>
</comment>
<feature type="chain" id="PRO_5043011726" evidence="1">
    <location>
        <begin position="18"/>
        <end position="78"/>
    </location>
</feature>
<reference evidence="3" key="1">
    <citation type="submission" date="2022-10" db="EMBL/GenBank/DDBJ databases">
        <title>Genome assembly of Pristionchus species.</title>
        <authorList>
            <person name="Yoshida K."/>
            <person name="Sommer R.J."/>
        </authorList>
    </citation>
    <scope>NUCLEOTIDE SEQUENCE [LARGE SCALE GENOMIC DNA]</scope>
    <source>
        <strain evidence="3">RS5460</strain>
    </source>
</reference>
<keyword evidence="1" id="KW-0732">Signal</keyword>
<evidence type="ECO:0000313" key="2">
    <source>
        <dbReference type="EMBL" id="GMR60396.1"/>
    </source>
</evidence>
<feature type="non-terminal residue" evidence="2">
    <location>
        <position position="1"/>
    </location>
</feature>
<dbReference type="AlphaFoldDB" id="A0AAN5DBG6"/>
<accession>A0AAN5DBG6</accession>
<keyword evidence="3" id="KW-1185">Reference proteome</keyword>
<dbReference type="Proteomes" id="UP001328107">
    <property type="component" value="Unassembled WGS sequence"/>
</dbReference>
<sequence length="78" mass="8785">VMRAIFLLLVSIAISSAFVLPLSEIFGEGRPRYGRSLTRSSIQFEEDPVEIKPTLPRRLTKEFLAQNGRKLKTLVILG</sequence>
<gene>
    <name evidence="2" type="ORF">PMAYCL1PPCAC_30591</name>
</gene>
<proteinExistence type="predicted"/>
<protein>
    <submittedName>
        <fullName evidence="2">Uncharacterized protein</fullName>
    </submittedName>
</protein>
<feature type="signal peptide" evidence="1">
    <location>
        <begin position="1"/>
        <end position="17"/>
    </location>
</feature>